<evidence type="ECO:0000256" key="1">
    <source>
        <dbReference type="ARBA" id="ARBA00004613"/>
    </source>
</evidence>
<dbReference type="Proteomes" id="UP000225706">
    <property type="component" value="Unassembled WGS sequence"/>
</dbReference>
<dbReference type="GO" id="GO:0048018">
    <property type="term" value="F:receptor ligand activity"/>
    <property type="evidence" value="ECO:0007669"/>
    <property type="project" value="TreeGrafter"/>
</dbReference>
<evidence type="ECO:0000256" key="3">
    <source>
        <dbReference type="ARBA" id="ARBA00022729"/>
    </source>
</evidence>
<feature type="domain" description="CTCK" evidence="7">
    <location>
        <begin position="227"/>
        <end position="306"/>
    </location>
</feature>
<comment type="caution">
    <text evidence="8">The sequence shown here is derived from an EMBL/GenBank/DDBJ whole genome shotgun (WGS) entry which is preliminary data.</text>
</comment>
<evidence type="ECO:0000256" key="4">
    <source>
        <dbReference type="ARBA" id="ARBA00023157"/>
    </source>
</evidence>
<dbReference type="InterPro" id="IPR004133">
    <property type="entry name" value="DAN_dom"/>
</dbReference>
<organism evidence="8 9">
    <name type="scientific">Stylophora pistillata</name>
    <name type="common">Smooth cauliflower coral</name>
    <dbReference type="NCBI Taxonomy" id="50429"/>
    <lineage>
        <taxon>Eukaryota</taxon>
        <taxon>Metazoa</taxon>
        <taxon>Cnidaria</taxon>
        <taxon>Anthozoa</taxon>
        <taxon>Hexacorallia</taxon>
        <taxon>Scleractinia</taxon>
        <taxon>Astrocoeniina</taxon>
        <taxon>Pocilloporidae</taxon>
        <taxon>Stylophora</taxon>
    </lineage>
</organism>
<dbReference type="GO" id="GO:0009887">
    <property type="term" value="P:animal organ morphogenesis"/>
    <property type="evidence" value="ECO:0007669"/>
    <property type="project" value="TreeGrafter"/>
</dbReference>
<dbReference type="PANTHER" id="PTHR15283:SF4">
    <property type="entry name" value="BURSICON"/>
    <property type="match status" value="1"/>
</dbReference>
<dbReference type="EMBL" id="LSMT01000237">
    <property type="protein sequence ID" value="PFX22520.1"/>
    <property type="molecule type" value="Genomic_DNA"/>
</dbReference>
<feature type="chain" id="PRO_5012812346" evidence="6">
    <location>
        <begin position="29"/>
        <end position="310"/>
    </location>
</feature>
<accession>A0A2B4S149</accession>
<comment type="subcellular location">
    <subcellularLocation>
        <location evidence="1">Secreted</location>
    </subcellularLocation>
</comment>
<keyword evidence="4" id="KW-1015">Disulfide bond</keyword>
<dbReference type="InterPro" id="IPR029034">
    <property type="entry name" value="Cystine-knot_cytokine"/>
</dbReference>
<name>A0A2B4S149_STYPI</name>
<feature type="region of interest" description="Disordered" evidence="5">
    <location>
        <begin position="98"/>
        <end position="153"/>
    </location>
</feature>
<evidence type="ECO:0000256" key="2">
    <source>
        <dbReference type="ARBA" id="ARBA00022525"/>
    </source>
</evidence>
<evidence type="ECO:0000313" key="8">
    <source>
        <dbReference type="EMBL" id="PFX22520.1"/>
    </source>
</evidence>
<dbReference type="GO" id="GO:0036122">
    <property type="term" value="F:BMP binding"/>
    <property type="evidence" value="ECO:0007669"/>
    <property type="project" value="TreeGrafter"/>
</dbReference>
<proteinExistence type="predicted"/>
<evidence type="ECO:0000256" key="6">
    <source>
        <dbReference type="SAM" id="SignalP"/>
    </source>
</evidence>
<dbReference type="SMART" id="SM00041">
    <property type="entry name" value="CT"/>
    <property type="match status" value="1"/>
</dbReference>
<feature type="signal peptide" evidence="6">
    <location>
        <begin position="1"/>
        <end position="28"/>
    </location>
</feature>
<gene>
    <name evidence="8" type="primary">GREM2</name>
    <name evidence="8" type="ORF">AWC38_SpisGene12965</name>
</gene>
<dbReference type="AlphaFoldDB" id="A0A2B4S149"/>
<feature type="region of interest" description="Disordered" evidence="5">
    <location>
        <begin position="158"/>
        <end position="177"/>
    </location>
</feature>
<sequence>MGVKRIVNFNYFCLVTLLILTDLSTLFSSPIPFMEELLNRKTSALPKQDKGELPSRDPTSLLGSQILPQKTVYETPTRDTTKNSSAVHTNFFNFKPKKLHRNADMSTERKRAQSGLMQLRFSRPSSPSDLNSKSAIKPQARGGLPNKQREPWEYLPIRPEKETEEESGNIPKINVKFGGSGTTEDSVAKGLATKRKAMSYSHKVPLSTGGPQVNLGRLNLKSDWCVTHPFNETVHHRGCQSAQINNSMWYGQCNSFFIPKKFVSCSYCAPFKQETINVRLECPGQNPSFVIKKVKVVKECACHDCGLSKL</sequence>
<dbReference type="STRING" id="50429.A0A2B4S149"/>
<dbReference type="OrthoDB" id="10061784at2759"/>
<dbReference type="GO" id="GO:0038098">
    <property type="term" value="P:sequestering of BMP from receptor via BMP binding"/>
    <property type="evidence" value="ECO:0007669"/>
    <property type="project" value="TreeGrafter"/>
</dbReference>
<protein>
    <submittedName>
        <fullName evidence="8">Gremlin-2</fullName>
    </submittedName>
</protein>
<keyword evidence="9" id="KW-1185">Reference proteome</keyword>
<dbReference type="InterPro" id="IPR006207">
    <property type="entry name" value="Cys_knot_C"/>
</dbReference>
<keyword evidence="3 6" id="KW-0732">Signal</keyword>
<dbReference type="Pfam" id="PF03045">
    <property type="entry name" value="DAN"/>
    <property type="match status" value="1"/>
</dbReference>
<dbReference type="Gene3D" id="2.10.90.10">
    <property type="entry name" value="Cystine-knot cytokines"/>
    <property type="match status" value="1"/>
</dbReference>
<evidence type="ECO:0000259" key="7">
    <source>
        <dbReference type="SMART" id="SM00041"/>
    </source>
</evidence>
<keyword evidence="2" id="KW-0964">Secreted</keyword>
<dbReference type="PANTHER" id="PTHR15283">
    <property type="entry name" value="GREMLIN 1"/>
    <property type="match status" value="1"/>
</dbReference>
<feature type="compositionally biased region" description="Basic and acidic residues" evidence="5">
    <location>
        <begin position="101"/>
        <end position="111"/>
    </location>
</feature>
<dbReference type="GO" id="GO:0005615">
    <property type="term" value="C:extracellular space"/>
    <property type="evidence" value="ECO:0007669"/>
    <property type="project" value="TreeGrafter"/>
</dbReference>
<evidence type="ECO:0000256" key="5">
    <source>
        <dbReference type="SAM" id="MobiDB-lite"/>
    </source>
</evidence>
<evidence type="ECO:0000313" key="9">
    <source>
        <dbReference type="Proteomes" id="UP000225706"/>
    </source>
</evidence>
<reference evidence="9" key="1">
    <citation type="journal article" date="2017" name="bioRxiv">
        <title>Comparative analysis of the genomes of Stylophora pistillata and Acropora digitifera provides evidence for extensive differences between species of corals.</title>
        <authorList>
            <person name="Voolstra C.R."/>
            <person name="Li Y."/>
            <person name="Liew Y.J."/>
            <person name="Baumgarten S."/>
            <person name="Zoccola D."/>
            <person name="Flot J.-F."/>
            <person name="Tambutte S."/>
            <person name="Allemand D."/>
            <person name="Aranda M."/>
        </authorList>
    </citation>
    <scope>NUCLEOTIDE SEQUENCE [LARGE SCALE GENOMIC DNA]</scope>
</reference>
<feature type="compositionally biased region" description="Polar residues" evidence="5">
    <location>
        <begin position="123"/>
        <end position="134"/>
    </location>
</feature>